<name>A0A916PC80_MYCTX</name>
<gene>
    <name evidence="2" type="ORF">ERS007739_03403</name>
</gene>
<protein>
    <submittedName>
        <fullName evidence="2">Uncharacterized protein</fullName>
    </submittedName>
</protein>
<evidence type="ECO:0000256" key="1">
    <source>
        <dbReference type="SAM" id="MobiDB-lite"/>
    </source>
</evidence>
<dbReference type="Proteomes" id="UP000039021">
    <property type="component" value="Unassembled WGS sequence"/>
</dbReference>
<proteinExistence type="predicted"/>
<accession>A0A916PC80</accession>
<comment type="caution">
    <text evidence="2">The sequence shown here is derived from an EMBL/GenBank/DDBJ whole genome shotgun (WGS) entry which is preliminary data.</text>
</comment>
<sequence>MGACTPLVTEPIGTSSGSNPAHSSLNMARLTRPCSNETPLARCASRRPMCAMLNLAGSSSAPNATMRSAGNPGNSRDRPSPRWSLT</sequence>
<dbReference type="AlphaFoldDB" id="A0A916PC80"/>
<feature type="region of interest" description="Disordered" evidence="1">
    <location>
        <begin position="1"/>
        <end position="25"/>
    </location>
</feature>
<reference evidence="3" key="1">
    <citation type="submission" date="2015-03" db="EMBL/GenBank/DDBJ databases">
        <authorList>
            <consortium name="Pathogen Informatics"/>
        </authorList>
    </citation>
    <scope>NUCLEOTIDE SEQUENCE [LARGE SCALE GENOMIC DNA]</scope>
    <source>
        <strain evidence="3">N09902308</strain>
    </source>
</reference>
<feature type="compositionally biased region" description="Polar residues" evidence="1">
    <location>
        <begin position="56"/>
        <end position="74"/>
    </location>
</feature>
<feature type="region of interest" description="Disordered" evidence="1">
    <location>
        <begin position="56"/>
        <end position="86"/>
    </location>
</feature>
<dbReference type="EMBL" id="CSBK01001758">
    <property type="protein sequence ID" value="COZ10851.1"/>
    <property type="molecule type" value="Genomic_DNA"/>
</dbReference>
<feature type="compositionally biased region" description="Polar residues" evidence="1">
    <location>
        <begin position="12"/>
        <end position="25"/>
    </location>
</feature>
<evidence type="ECO:0000313" key="2">
    <source>
        <dbReference type="EMBL" id="COZ10851.1"/>
    </source>
</evidence>
<organism evidence="2 3">
    <name type="scientific">Mycobacterium tuberculosis</name>
    <dbReference type="NCBI Taxonomy" id="1773"/>
    <lineage>
        <taxon>Bacteria</taxon>
        <taxon>Bacillati</taxon>
        <taxon>Actinomycetota</taxon>
        <taxon>Actinomycetes</taxon>
        <taxon>Mycobacteriales</taxon>
        <taxon>Mycobacteriaceae</taxon>
        <taxon>Mycobacterium</taxon>
        <taxon>Mycobacterium tuberculosis complex</taxon>
    </lineage>
</organism>
<evidence type="ECO:0000313" key="3">
    <source>
        <dbReference type="Proteomes" id="UP000039021"/>
    </source>
</evidence>